<evidence type="ECO:0000313" key="1">
    <source>
        <dbReference type="EMBL" id="KKM63080.1"/>
    </source>
</evidence>
<protein>
    <submittedName>
        <fullName evidence="1">Uncharacterized protein</fullName>
    </submittedName>
</protein>
<gene>
    <name evidence="1" type="ORF">LCGC14_1515030</name>
</gene>
<dbReference type="EMBL" id="LAZR01011163">
    <property type="protein sequence ID" value="KKM63080.1"/>
    <property type="molecule type" value="Genomic_DNA"/>
</dbReference>
<accession>A0A0F9LFU1</accession>
<feature type="non-terminal residue" evidence="1">
    <location>
        <position position="36"/>
    </location>
</feature>
<reference evidence="1" key="1">
    <citation type="journal article" date="2015" name="Nature">
        <title>Complex archaea that bridge the gap between prokaryotes and eukaryotes.</title>
        <authorList>
            <person name="Spang A."/>
            <person name="Saw J.H."/>
            <person name="Jorgensen S.L."/>
            <person name="Zaremba-Niedzwiedzka K."/>
            <person name="Martijn J."/>
            <person name="Lind A.E."/>
            <person name="van Eijk R."/>
            <person name="Schleper C."/>
            <person name="Guy L."/>
            <person name="Ettema T.J."/>
        </authorList>
    </citation>
    <scope>NUCLEOTIDE SEQUENCE</scope>
</reference>
<comment type="caution">
    <text evidence="1">The sequence shown here is derived from an EMBL/GenBank/DDBJ whole genome shotgun (WGS) entry which is preliminary data.</text>
</comment>
<name>A0A0F9LFU1_9ZZZZ</name>
<sequence>MPKPDHISHSQIQLGRCLYRYQQMKIEKKYKDESIP</sequence>
<organism evidence="1">
    <name type="scientific">marine sediment metagenome</name>
    <dbReference type="NCBI Taxonomy" id="412755"/>
    <lineage>
        <taxon>unclassified sequences</taxon>
        <taxon>metagenomes</taxon>
        <taxon>ecological metagenomes</taxon>
    </lineage>
</organism>
<dbReference type="AlphaFoldDB" id="A0A0F9LFU1"/>
<proteinExistence type="predicted"/>